<keyword evidence="2 5" id="KW-0812">Transmembrane</keyword>
<dbReference type="InterPro" id="IPR049680">
    <property type="entry name" value="FLVCR1-2_SLC49-like"/>
</dbReference>
<feature type="transmembrane region" description="Helical" evidence="5">
    <location>
        <begin position="39"/>
        <end position="60"/>
    </location>
</feature>
<evidence type="ECO:0000256" key="4">
    <source>
        <dbReference type="ARBA" id="ARBA00023136"/>
    </source>
</evidence>
<dbReference type="InterPro" id="IPR011701">
    <property type="entry name" value="MFS"/>
</dbReference>
<feature type="transmembrane region" description="Helical" evidence="5">
    <location>
        <begin position="258"/>
        <end position="279"/>
    </location>
</feature>
<sequence length="437" mass="47664">MHGEMTAACEAIEIDAMLLQKPHVQQLITRPPRVCYQKWVMLAILSVLSAVNQAICYSYAPISSIVEERWGHRLQAESLITVYFISYIPSAFIGSWIMDRKGLSFGVILGGFLQAIGAGLRYVACFLDPSEEIYVTMLGQLLASLAMPFMVNSPPLLSANWFPSSMRATATSTALNANALGAAIVFLTAPFIVRSSQDIPMWNLINTLVAFVSCVIAFVYFRSAPTPGDRQFPAVAISKMDAKYKWSQWWTAFKCAGFWHTIVAFSVAECVINALTALLGKFLGLTSFSKTQVGIIGAAFIVSSLVGGQIISVQVDKKRSHRMVTLVCLLLTAIATILFRVVPKVEVHATLVTLMVLGAVLGPIQPIVLELGVECAYPTSEPTVAALQQLCGNFLSAIAVPGLSALQRSQFGDRYFFASPEWIMAIVTMATFIIFCF</sequence>
<dbReference type="PANTHER" id="PTHR10924">
    <property type="entry name" value="MAJOR FACILITATOR SUPERFAMILY PROTEIN-RELATED"/>
    <property type="match status" value="1"/>
</dbReference>
<dbReference type="Pfam" id="PF07690">
    <property type="entry name" value="MFS_1"/>
    <property type="match status" value="1"/>
</dbReference>
<feature type="transmembrane region" description="Helical" evidence="5">
    <location>
        <begin position="80"/>
        <end position="98"/>
    </location>
</feature>
<dbReference type="PANTHER" id="PTHR10924:SF6">
    <property type="entry name" value="SOLUTE CARRIER FAMILY 49 MEMBER A3"/>
    <property type="match status" value="1"/>
</dbReference>
<feature type="transmembrane region" description="Helical" evidence="5">
    <location>
        <begin position="415"/>
        <end position="436"/>
    </location>
</feature>
<dbReference type="AlphaFoldDB" id="A0AAD9LHM1"/>
<reference evidence="6" key="1">
    <citation type="submission" date="2023-08" db="EMBL/GenBank/DDBJ databases">
        <title>Reference Genome Resource for the Citrus Pathogen Phytophthora citrophthora.</title>
        <authorList>
            <person name="Moller H."/>
            <person name="Coetzee B."/>
            <person name="Rose L.J."/>
            <person name="Van Niekerk J.M."/>
        </authorList>
    </citation>
    <scope>NUCLEOTIDE SEQUENCE</scope>
    <source>
        <strain evidence="6">STE-U-9442</strain>
    </source>
</reference>
<keyword evidence="3 5" id="KW-1133">Transmembrane helix</keyword>
<feature type="transmembrane region" description="Helical" evidence="5">
    <location>
        <begin position="173"/>
        <end position="193"/>
    </location>
</feature>
<keyword evidence="7" id="KW-1185">Reference proteome</keyword>
<dbReference type="SUPFAM" id="SSF103473">
    <property type="entry name" value="MFS general substrate transporter"/>
    <property type="match status" value="1"/>
</dbReference>
<organism evidence="6 7">
    <name type="scientific">Phytophthora citrophthora</name>
    <dbReference type="NCBI Taxonomy" id="4793"/>
    <lineage>
        <taxon>Eukaryota</taxon>
        <taxon>Sar</taxon>
        <taxon>Stramenopiles</taxon>
        <taxon>Oomycota</taxon>
        <taxon>Peronosporomycetes</taxon>
        <taxon>Peronosporales</taxon>
        <taxon>Peronosporaceae</taxon>
        <taxon>Phytophthora</taxon>
    </lineage>
</organism>
<evidence type="ECO:0000256" key="2">
    <source>
        <dbReference type="ARBA" id="ARBA00022692"/>
    </source>
</evidence>
<keyword evidence="4 5" id="KW-0472">Membrane</keyword>
<feature type="transmembrane region" description="Helical" evidence="5">
    <location>
        <begin position="291"/>
        <end position="311"/>
    </location>
</feature>
<gene>
    <name evidence="6" type="ORF">P3T76_010478</name>
</gene>
<feature type="transmembrane region" description="Helical" evidence="5">
    <location>
        <begin position="105"/>
        <end position="127"/>
    </location>
</feature>
<dbReference type="EMBL" id="JASMQC010000022">
    <property type="protein sequence ID" value="KAK1935784.1"/>
    <property type="molecule type" value="Genomic_DNA"/>
</dbReference>
<dbReference type="GO" id="GO:0022857">
    <property type="term" value="F:transmembrane transporter activity"/>
    <property type="evidence" value="ECO:0007669"/>
    <property type="project" value="InterPro"/>
</dbReference>
<dbReference type="Proteomes" id="UP001259832">
    <property type="component" value="Unassembled WGS sequence"/>
</dbReference>
<name>A0AAD9LHM1_9STRA</name>
<dbReference type="Gene3D" id="1.20.1250.20">
    <property type="entry name" value="MFS general substrate transporter like domains"/>
    <property type="match status" value="2"/>
</dbReference>
<feature type="transmembrane region" description="Helical" evidence="5">
    <location>
        <begin position="199"/>
        <end position="221"/>
    </location>
</feature>
<comment type="caution">
    <text evidence="6">The sequence shown here is derived from an EMBL/GenBank/DDBJ whole genome shotgun (WGS) entry which is preliminary data.</text>
</comment>
<accession>A0AAD9LHM1</accession>
<evidence type="ECO:0000256" key="3">
    <source>
        <dbReference type="ARBA" id="ARBA00022989"/>
    </source>
</evidence>
<proteinExistence type="predicted"/>
<dbReference type="GO" id="GO:0016020">
    <property type="term" value="C:membrane"/>
    <property type="evidence" value="ECO:0007669"/>
    <property type="project" value="UniProtKB-SubCell"/>
</dbReference>
<evidence type="ECO:0000256" key="5">
    <source>
        <dbReference type="SAM" id="Phobius"/>
    </source>
</evidence>
<feature type="transmembrane region" description="Helical" evidence="5">
    <location>
        <begin position="133"/>
        <end position="152"/>
    </location>
</feature>
<dbReference type="InterPro" id="IPR036259">
    <property type="entry name" value="MFS_trans_sf"/>
</dbReference>
<evidence type="ECO:0000313" key="7">
    <source>
        <dbReference type="Proteomes" id="UP001259832"/>
    </source>
</evidence>
<feature type="transmembrane region" description="Helical" evidence="5">
    <location>
        <begin position="323"/>
        <end position="342"/>
    </location>
</feature>
<protein>
    <submittedName>
        <fullName evidence="6">Solute carrier family 49 member A3</fullName>
    </submittedName>
</protein>
<feature type="transmembrane region" description="Helical" evidence="5">
    <location>
        <begin position="348"/>
        <end position="372"/>
    </location>
</feature>
<evidence type="ECO:0000256" key="1">
    <source>
        <dbReference type="ARBA" id="ARBA00004141"/>
    </source>
</evidence>
<evidence type="ECO:0000313" key="6">
    <source>
        <dbReference type="EMBL" id="KAK1935784.1"/>
    </source>
</evidence>
<comment type="subcellular location">
    <subcellularLocation>
        <location evidence="1">Membrane</location>
        <topology evidence="1">Multi-pass membrane protein</topology>
    </subcellularLocation>
</comment>